<comment type="function">
    <text evidence="1 8">Binds directly to 16S ribosomal RNA.</text>
</comment>
<dbReference type="Gene3D" id="1.20.58.110">
    <property type="entry name" value="Ribosomal protein S20"/>
    <property type="match status" value="1"/>
</dbReference>
<evidence type="ECO:0000313" key="9">
    <source>
        <dbReference type="EMBL" id="APC41315.1"/>
    </source>
</evidence>
<comment type="similarity">
    <text evidence="2 8">Belongs to the bacterial ribosomal protein bS20 family.</text>
</comment>
<dbReference type="SUPFAM" id="SSF46992">
    <property type="entry name" value="Ribosomal protein S20"/>
    <property type="match status" value="1"/>
</dbReference>
<evidence type="ECO:0000256" key="8">
    <source>
        <dbReference type="HAMAP-Rule" id="MF_00500"/>
    </source>
</evidence>
<keyword evidence="3 8" id="KW-0699">rRNA-binding</keyword>
<dbReference type="GO" id="GO:0015935">
    <property type="term" value="C:small ribosomal subunit"/>
    <property type="evidence" value="ECO:0007669"/>
    <property type="project" value="TreeGrafter"/>
</dbReference>
<dbReference type="OrthoDB" id="9808392at2"/>
<dbReference type="PANTHER" id="PTHR33398">
    <property type="entry name" value="30S RIBOSOMAL PROTEIN S20"/>
    <property type="match status" value="1"/>
</dbReference>
<dbReference type="STRING" id="1552.A7L45_15135"/>
<dbReference type="GO" id="GO:0070181">
    <property type="term" value="F:small ribosomal subunit rRNA binding"/>
    <property type="evidence" value="ECO:0007669"/>
    <property type="project" value="TreeGrafter"/>
</dbReference>
<dbReference type="Pfam" id="PF01649">
    <property type="entry name" value="Ribosomal_S20p"/>
    <property type="match status" value="1"/>
</dbReference>
<evidence type="ECO:0000256" key="5">
    <source>
        <dbReference type="ARBA" id="ARBA00022980"/>
    </source>
</evidence>
<protein>
    <recommendedName>
        <fullName evidence="7 8">Small ribosomal subunit protein bS20</fullName>
    </recommendedName>
</protein>
<dbReference type="AlphaFoldDB" id="A0A1J0GJ23"/>
<evidence type="ECO:0000256" key="2">
    <source>
        <dbReference type="ARBA" id="ARBA00007634"/>
    </source>
</evidence>
<name>A0A1J0GJ23_9CLOT</name>
<keyword evidence="6 8" id="KW-0687">Ribonucleoprotein</keyword>
<sequence>MANIKSAKKRIKITAVKTERNTMIKSALKTKVKKFETALVTGDVAEAKVTYASVVKALDMAVTKGILHINKAARRKSRLAARLNALSLAA</sequence>
<dbReference type="KEGG" id="ceu:A7L45_15135"/>
<dbReference type="EMBL" id="CP015756">
    <property type="protein sequence ID" value="APC41315.1"/>
    <property type="molecule type" value="Genomic_DNA"/>
</dbReference>
<evidence type="ECO:0000256" key="3">
    <source>
        <dbReference type="ARBA" id="ARBA00022730"/>
    </source>
</evidence>
<evidence type="ECO:0000313" key="10">
    <source>
        <dbReference type="Proteomes" id="UP000182569"/>
    </source>
</evidence>
<evidence type="ECO:0000256" key="4">
    <source>
        <dbReference type="ARBA" id="ARBA00022884"/>
    </source>
</evidence>
<dbReference type="PANTHER" id="PTHR33398:SF1">
    <property type="entry name" value="SMALL RIBOSOMAL SUBUNIT PROTEIN BS20C"/>
    <property type="match status" value="1"/>
</dbReference>
<dbReference type="NCBIfam" id="TIGR00029">
    <property type="entry name" value="S20"/>
    <property type="match status" value="1"/>
</dbReference>
<dbReference type="Proteomes" id="UP000182569">
    <property type="component" value="Chromosome"/>
</dbReference>
<dbReference type="RefSeq" id="WP_071613611.1">
    <property type="nucleotide sequence ID" value="NZ_CP015756.1"/>
</dbReference>
<dbReference type="GO" id="GO:0005829">
    <property type="term" value="C:cytosol"/>
    <property type="evidence" value="ECO:0007669"/>
    <property type="project" value="TreeGrafter"/>
</dbReference>
<dbReference type="InterPro" id="IPR036510">
    <property type="entry name" value="Ribosomal_bS20_sf"/>
</dbReference>
<organism evidence="9 10">
    <name type="scientific">Clostridium estertheticum subsp. estertheticum</name>
    <dbReference type="NCBI Taxonomy" id="1552"/>
    <lineage>
        <taxon>Bacteria</taxon>
        <taxon>Bacillati</taxon>
        <taxon>Bacillota</taxon>
        <taxon>Clostridia</taxon>
        <taxon>Eubacteriales</taxon>
        <taxon>Clostridiaceae</taxon>
        <taxon>Clostridium</taxon>
    </lineage>
</organism>
<evidence type="ECO:0000256" key="6">
    <source>
        <dbReference type="ARBA" id="ARBA00023274"/>
    </source>
</evidence>
<dbReference type="GeneID" id="83593813"/>
<evidence type="ECO:0000256" key="1">
    <source>
        <dbReference type="ARBA" id="ARBA00003134"/>
    </source>
</evidence>
<dbReference type="GO" id="GO:0006412">
    <property type="term" value="P:translation"/>
    <property type="evidence" value="ECO:0007669"/>
    <property type="project" value="UniProtKB-UniRule"/>
</dbReference>
<dbReference type="HAMAP" id="MF_00500">
    <property type="entry name" value="Ribosomal_bS20"/>
    <property type="match status" value="1"/>
</dbReference>
<dbReference type="InterPro" id="IPR002583">
    <property type="entry name" value="Ribosomal_bS20"/>
</dbReference>
<reference evidence="10" key="1">
    <citation type="journal article" date="2016" name="Front. Microbiol.">
        <title>Complete Genome Sequence of Clostridium estertheticum DSM 8809, a Microbe Identified in Spoiled Vacuum Packed Beef.</title>
        <authorList>
            <person name="Yu Z."/>
            <person name="Gunn L."/>
            <person name="Brennan E."/>
            <person name="Reid R."/>
            <person name="Wall P.G."/>
            <person name="Gaora O.P."/>
            <person name="Hurley D."/>
            <person name="Bolton D."/>
            <person name="Fanning S."/>
        </authorList>
    </citation>
    <scope>NUCLEOTIDE SEQUENCE [LARGE SCALE GENOMIC DNA]</scope>
    <source>
        <strain evidence="10">DSM 8809</strain>
    </source>
</reference>
<proteinExistence type="inferred from homology"/>
<gene>
    <name evidence="8" type="primary">rpsT</name>
    <name evidence="9" type="ORF">A7L45_15135</name>
</gene>
<keyword evidence="4 8" id="KW-0694">RNA-binding</keyword>
<keyword evidence="10" id="KW-1185">Reference proteome</keyword>
<accession>A0A1J0GJ23</accession>
<dbReference type="FunFam" id="1.20.58.110:FF:000001">
    <property type="entry name" value="30S ribosomal protein S20"/>
    <property type="match status" value="1"/>
</dbReference>
<keyword evidence="5 8" id="KW-0689">Ribosomal protein</keyword>
<dbReference type="GO" id="GO:0003735">
    <property type="term" value="F:structural constituent of ribosome"/>
    <property type="evidence" value="ECO:0007669"/>
    <property type="project" value="InterPro"/>
</dbReference>
<evidence type="ECO:0000256" key="7">
    <source>
        <dbReference type="ARBA" id="ARBA00035136"/>
    </source>
</evidence>